<dbReference type="PANTHER" id="PTHR31793:SF2">
    <property type="entry name" value="BLR1345 PROTEIN"/>
    <property type="match status" value="1"/>
</dbReference>
<dbReference type="InterPro" id="IPR050563">
    <property type="entry name" value="4-hydroxybenzoyl-CoA_TE"/>
</dbReference>
<dbReference type="InterPro" id="IPR029069">
    <property type="entry name" value="HotDog_dom_sf"/>
</dbReference>
<dbReference type="CDD" id="cd00586">
    <property type="entry name" value="4HBT"/>
    <property type="match status" value="1"/>
</dbReference>
<protein>
    <recommendedName>
        <fullName evidence="3">Thioesterase</fullName>
    </recommendedName>
</protein>
<accession>A0A099GHF4</accession>
<dbReference type="PANTHER" id="PTHR31793">
    <property type="entry name" value="4-HYDROXYBENZOYL-COA THIOESTERASE FAMILY MEMBER"/>
    <property type="match status" value="1"/>
</dbReference>
<dbReference type="SUPFAM" id="SSF54637">
    <property type="entry name" value="Thioesterase/thiol ester dehydrase-isomerase"/>
    <property type="match status" value="1"/>
</dbReference>
<dbReference type="Proteomes" id="UP000029858">
    <property type="component" value="Unassembled WGS sequence"/>
</dbReference>
<dbReference type="AlphaFoldDB" id="A0A099GHF4"/>
<sequence>MSTGGAVPAPFSSGPRDVLAEWADYNGHLNMAYYHVLFDNAIDVVLDWLGLGPAVAAETGQSVFTAQAQVHYMREVAPGSRVIVETRLIAHDAKRLHYVQTMRDAAEGWIAAVSENIVLHVDLRVRRVTPWSAPVAARLAQAVAAHDALPLPPQVGRRVELPGRPGLSG</sequence>
<proteinExistence type="predicted"/>
<evidence type="ECO:0000313" key="2">
    <source>
        <dbReference type="Proteomes" id="UP000029858"/>
    </source>
</evidence>
<dbReference type="Gene3D" id="3.10.129.10">
    <property type="entry name" value="Hotdog Thioesterase"/>
    <property type="match status" value="1"/>
</dbReference>
<gene>
    <name evidence="1" type="ORF">IX56_10930</name>
</gene>
<name>A0A099GHF4_9RHOB</name>
<organism evidence="1 2">
    <name type="scientific">Paracoccus sanguinis</name>
    <dbReference type="NCBI Taxonomy" id="1545044"/>
    <lineage>
        <taxon>Bacteria</taxon>
        <taxon>Pseudomonadati</taxon>
        <taxon>Pseudomonadota</taxon>
        <taxon>Alphaproteobacteria</taxon>
        <taxon>Rhodobacterales</taxon>
        <taxon>Paracoccaceae</taxon>
        <taxon>Paracoccus</taxon>
    </lineage>
</organism>
<dbReference type="Pfam" id="PF13279">
    <property type="entry name" value="4HBT_2"/>
    <property type="match status" value="1"/>
</dbReference>
<reference evidence="1 2" key="1">
    <citation type="submission" date="2014-09" db="EMBL/GenBank/DDBJ databases">
        <authorList>
            <person name="McGinnis J.M."/>
            <person name="Wolfgang W.J."/>
        </authorList>
    </citation>
    <scope>NUCLEOTIDE SEQUENCE [LARGE SCALE GENOMIC DNA]</scope>
    <source>
        <strain evidence="1 2">5503</strain>
    </source>
</reference>
<comment type="caution">
    <text evidence="1">The sequence shown here is derived from an EMBL/GenBank/DDBJ whole genome shotgun (WGS) entry which is preliminary data.</text>
</comment>
<dbReference type="GO" id="GO:0047617">
    <property type="term" value="F:fatty acyl-CoA hydrolase activity"/>
    <property type="evidence" value="ECO:0007669"/>
    <property type="project" value="TreeGrafter"/>
</dbReference>
<evidence type="ECO:0008006" key="3">
    <source>
        <dbReference type="Google" id="ProtNLM"/>
    </source>
</evidence>
<reference evidence="1 2" key="2">
    <citation type="submission" date="2014-10" db="EMBL/GenBank/DDBJ databases">
        <title>Paracoccus sanguinis sp. nov., isolated from clinical specimens of New York State patients.</title>
        <authorList>
            <person name="Mingle L.A."/>
            <person name="Cole J.A."/>
            <person name="Lapierre P."/>
            <person name="Musser K.A."/>
        </authorList>
    </citation>
    <scope>NUCLEOTIDE SEQUENCE [LARGE SCALE GENOMIC DNA]</scope>
    <source>
        <strain evidence="1 2">5503</strain>
    </source>
</reference>
<dbReference type="RefSeq" id="WP_036710161.1">
    <property type="nucleotide sequence ID" value="NZ_JRKQ01000055.1"/>
</dbReference>
<dbReference type="EMBL" id="JRKQ01000055">
    <property type="protein sequence ID" value="KGJ21987.1"/>
    <property type="molecule type" value="Genomic_DNA"/>
</dbReference>
<evidence type="ECO:0000313" key="1">
    <source>
        <dbReference type="EMBL" id="KGJ21987.1"/>
    </source>
</evidence>